<evidence type="ECO:0000313" key="1">
    <source>
        <dbReference type="EMBL" id="KAI9447294.1"/>
    </source>
</evidence>
<proteinExistence type="predicted"/>
<dbReference type="Proteomes" id="UP001207468">
    <property type="component" value="Unassembled WGS sequence"/>
</dbReference>
<gene>
    <name evidence="1" type="ORF">F5148DRAFT_1251970</name>
</gene>
<name>A0ACC0TTG8_9AGAM</name>
<keyword evidence="2" id="KW-1185">Reference proteome</keyword>
<accession>A0ACC0TTG8</accession>
<feature type="non-terminal residue" evidence="1">
    <location>
        <position position="89"/>
    </location>
</feature>
<protein>
    <submittedName>
        <fullName evidence="1">Uncharacterized protein</fullName>
    </submittedName>
</protein>
<reference evidence="1" key="1">
    <citation type="submission" date="2021-03" db="EMBL/GenBank/DDBJ databases">
        <title>Evolutionary priming and transition to the ectomycorrhizal habit in an iconic lineage of mushroom-forming fungi: is preadaptation a requirement?</title>
        <authorList>
            <consortium name="DOE Joint Genome Institute"/>
            <person name="Looney B.P."/>
            <person name="Miyauchi S."/>
            <person name="Morin E."/>
            <person name="Drula E."/>
            <person name="Courty P.E."/>
            <person name="Chicoki N."/>
            <person name="Fauchery L."/>
            <person name="Kohler A."/>
            <person name="Kuo A."/>
            <person name="LaButti K."/>
            <person name="Pangilinan J."/>
            <person name="Lipzen A."/>
            <person name="Riley R."/>
            <person name="Andreopoulos W."/>
            <person name="He G."/>
            <person name="Johnson J."/>
            <person name="Barry K.W."/>
            <person name="Grigoriev I.V."/>
            <person name="Nagy L."/>
            <person name="Hibbett D."/>
            <person name="Henrissat B."/>
            <person name="Matheny P.B."/>
            <person name="Labbe J."/>
            <person name="Martin A.F."/>
        </authorList>
    </citation>
    <scope>NUCLEOTIDE SEQUENCE</scope>
    <source>
        <strain evidence="1">BPL698</strain>
    </source>
</reference>
<evidence type="ECO:0000313" key="2">
    <source>
        <dbReference type="Proteomes" id="UP001207468"/>
    </source>
</evidence>
<organism evidence="1 2">
    <name type="scientific">Russula earlei</name>
    <dbReference type="NCBI Taxonomy" id="71964"/>
    <lineage>
        <taxon>Eukaryota</taxon>
        <taxon>Fungi</taxon>
        <taxon>Dikarya</taxon>
        <taxon>Basidiomycota</taxon>
        <taxon>Agaricomycotina</taxon>
        <taxon>Agaricomycetes</taxon>
        <taxon>Russulales</taxon>
        <taxon>Russulaceae</taxon>
        <taxon>Russula</taxon>
    </lineage>
</organism>
<sequence>MKCYFPPGENVCKRCRSGKHDCIVEGRKPRNAPNKREYLLSQMKQKDELIDPLVKRNVIAWLDRLRSSVRSPARSAPTVNPFHLDTRAV</sequence>
<comment type="caution">
    <text evidence="1">The sequence shown here is derived from an EMBL/GenBank/DDBJ whole genome shotgun (WGS) entry which is preliminary data.</text>
</comment>
<dbReference type="EMBL" id="JAGFNK010000590">
    <property type="protein sequence ID" value="KAI9447294.1"/>
    <property type="molecule type" value="Genomic_DNA"/>
</dbReference>